<dbReference type="AlphaFoldDB" id="A0A286U703"/>
<accession>A0A286U703</accession>
<dbReference type="Proteomes" id="UP000217199">
    <property type="component" value="Unassembled WGS sequence"/>
</dbReference>
<dbReference type="OrthoDB" id="3144234at2759"/>
<sequence length="188" mass="21612">MPQFLLHHALAFNPQRRHGYSIEPYLTWDVRYPPTYASHDRYGLSSSMLNQPATNPPVPVFRIVCGLLPHRSWSVEVVPRHGRVVTVGDVLDALYSGLRHRVSGSEWAEASRSHQARVAEAFYSRARTTSYMYSRGKGEKERAYYEEKEKSAGVRRVDWLVRSTVFVGLTPSVERAYTWTLTLKRAEK</sequence>
<keyword evidence="3" id="KW-1185">Reference proteome</keyword>
<name>A0A286U703_9AGAM</name>
<dbReference type="Pfam" id="PF20415">
    <property type="entry name" value="DUF6699"/>
    <property type="match status" value="1"/>
</dbReference>
<organism evidence="2 3">
    <name type="scientific">Pyrrhoderma noxium</name>
    <dbReference type="NCBI Taxonomy" id="2282107"/>
    <lineage>
        <taxon>Eukaryota</taxon>
        <taxon>Fungi</taxon>
        <taxon>Dikarya</taxon>
        <taxon>Basidiomycota</taxon>
        <taxon>Agaricomycotina</taxon>
        <taxon>Agaricomycetes</taxon>
        <taxon>Hymenochaetales</taxon>
        <taxon>Hymenochaetaceae</taxon>
        <taxon>Pyrrhoderma</taxon>
    </lineage>
</organism>
<comment type="caution">
    <text evidence="2">The sequence shown here is derived from an EMBL/GenBank/DDBJ whole genome shotgun (WGS) entry which is preliminary data.</text>
</comment>
<evidence type="ECO:0000313" key="2">
    <source>
        <dbReference type="EMBL" id="PAV15347.1"/>
    </source>
</evidence>
<reference evidence="2 3" key="1">
    <citation type="journal article" date="2017" name="Mol. Ecol.">
        <title>Comparative and population genomic landscape of Phellinus noxius: A hypervariable fungus causing root rot in trees.</title>
        <authorList>
            <person name="Chung C.L."/>
            <person name="Lee T.J."/>
            <person name="Akiba M."/>
            <person name="Lee H.H."/>
            <person name="Kuo T.H."/>
            <person name="Liu D."/>
            <person name="Ke H.M."/>
            <person name="Yokoi T."/>
            <person name="Roa M.B."/>
            <person name="Lu M.J."/>
            <person name="Chang Y.Y."/>
            <person name="Ann P.J."/>
            <person name="Tsai J.N."/>
            <person name="Chen C.Y."/>
            <person name="Tzean S.S."/>
            <person name="Ota Y."/>
            <person name="Hattori T."/>
            <person name="Sahashi N."/>
            <person name="Liou R.F."/>
            <person name="Kikuchi T."/>
            <person name="Tsai I.J."/>
        </authorList>
    </citation>
    <scope>NUCLEOTIDE SEQUENCE [LARGE SCALE GENOMIC DNA]</scope>
    <source>
        <strain evidence="2 3">FFPRI411160</strain>
    </source>
</reference>
<dbReference type="InterPro" id="IPR046522">
    <property type="entry name" value="DUF6699"/>
</dbReference>
<evidence type="ECO:0000259" key="1">
    <source>
        <dbReference type="Pfam" id="PF20415"/>
    </source>
</evidence>
<dbReference type="EMBL" id="NBII01000010">
    <property type="protein sequence ID" value="PAV15347.1"/>
    <property type="molecule type" value="Genomic_DNA"/>
</dbReference>
<dbReference type="InParanoid" id="A0A286U703"/>
<evidence type="ECO:0000313" key="3">
    <source>
        <dbReference type="Proteomes" id="UP000217199"/>
    </source>
</evidence>
<protein>
    <submittedName>
        <fullName evidence="2">Ectomycorrhiza-regulated small secreted</fullName>
    </submittedName>
</protein>
<dbReference type="STRING" id="2282107.A0A286U703"/>
<proteinExistence type="predicted"/>
<gene>
    <name evidence="2" type="ORF">PNOK_0911000</name>
</gene>
<feature type="domain" description="DUF6699" evidence="1">
    <location>
        <begin position="26"/>
        <end position="171"/>
    </location>
</feature>